<dbReference type="SMART" id="SM00633">
    <property type="entry name" value="Glyco_10"/>
    <property type="match status" value="1"/>
</dbReference>
<evidence type="ECO:0000256" key="12">
    <source>
        <dbReference type="RuleBase" id="RU361174"/>
    </source>
</evidence>
<dbReference type="InterPro" id="IPR031158">
    <property type="entry name" value="GH10_AS"/>
</dbReference>
<sequence length="466" mass="50099">MSVRSLVAAGFAASATLASPNPGWRKTVTETCTETLVQTSTETSVQMMTETSTVTQSASCSGSSGSTMTSGGNGSTMSTTMSSSSRTRPSTTLTATATATGSGLNDAAEDAGKLYFGTAADIPGTGEAQDPYYMREFNNTHDFGQATPANIMKFVYTEPEQGVFNFTGGDYFLNVTEPTKDYIRCHNLVWGSQLPTWITNPSTNWTNATLSAALHNHVYTTVSYFGDRCYAWDVVNEGLSDNPAGSYMENIWYNVIGPEYIPVAFAAAQQAVEDNDLSVKLYYNDYNIEYLGNKSLAAQDIVTELKGRGIQIDGVGLESHFIAGKLLVKTDCSVASRVLTFHEGSTPSQSAQEDNMRAFVDLGVDVAVTELDVRLNLPPNATTEAQQKLDYYNTVAACVAVDGCVGITVWDFVDTYSWIPGTFPGQGYGDLFLQPDGADTPLLKKAAYDGCLEALEGDDYNDPLST</sequence>
<evidence type="ECO:0000256" key="14">
    <source>
        <dbReference type="SAM" id="SignalP"/>
    </source>
</evidence>
<keyword evidence="8 12" id="KW-0119">Carbohydrate metabolism</keyword>
<dbReference type="SUPFAM" id="SSF51445">
    <property type="entry name" value="(Trans)glycosidases"/>
    <property type="match status" value="1"/>
</dbReference>
<dbReference type="EMBL" id="QWIO01000141">
    <property type="protein sequence ID" value="RMZ07046.1"/>
    <property type="molecule type" value="Genomic_DNA"/>
</dbReference>
<proteinExistence type="inferred from homology"/>
<dbReference type="GO" id="GO:0045493">
    <property type="term" value="P:xylan catabolic process"/>
    <property type="evidence" value="ECO:0007669"/>
    <property type="project" value="UniProtKB-KW"/>
</dbReference>
<dbReference type="Proteomes" id="UP000269539">
    <property type="component" value="Unassembled WGS sequence"/>
</dbReference>
<evidence type="ECO:0000313" key="17">
    <source>
        <dbReference type="Proteomes" id="UP000269539"/>
    </source>
</evidence>
<comment type="caution">
    <text evidence="16">The sequence shown here is derived from an EMBL/GenBank/DDBJ whole genome shotgun (WGS) entry which is preliminary data.</text>
</comment>
<evidence type="ECO:0000256" key="7">
    <source>
        <dbReference type="ARBA" id="ARBA00022801"/>
    </source>
</evidence>
<protein>
    <recommendedName>
        <fullName evidence="12">Beta-xylanase</fullName>
        <ecNumber evidence="12">3.2.1.8</ecNumber>
    </recommendedName>
</protein>
<reference evidence="16 17" key="1">
    <citation type="journal article" date="2018" name="BMC Genomics">
        <title>Genomic evidence for intraspecific hybridization in a clonal and extremely halotolerant yeast.</title>
        <authorList>
            <person name="Gostincar C."/>
            <person name="Stajich J.E."/>
            <person name="Zupancic J."/>
            <person name="Zalar P."/>
            <person name="Gunde-Cimerman N."/>
        </authorList>
    </citation>
    <scope>NUCLEOTIDE SEQUENCE [LARGE SCALE GENOMIC DNA]</scope>
    <source>
        <strain evidence="16 17">EXF-10513</strain>
    </source>
</reference>
<dbReference type="InterPro" id="IPR001000">
    <property type="entry name" value="GH10_dom"/>
</dbReference>
<dbReference type="GO" id="GO:0031176">
    <property type="term" value="F:endo-1,4-beta-xylanase activity"/>
    <property type="evidence" value="ECO:0007669"/>
    <property type="project" value="UniProtKB-EC"/>
</dbReference>
<dbReference type="PROSITE" id="PS51760">
    <property type="entry name" value="GH10_2"/>
    <property type="match status" value="1"/>
</dbReference>
<dbReference type="PANTHER" id="PTHR31490:SF35">
    <property type="entry name" value="ENDO-1,4-BETA-XYLANASE"/>
    <property type="match status" value="1"/>
</dbReference>
<dbReference type="Gene3D" id="3.20.20.80">
    <property type="entry name" value="Glycosidases"/>
    <property type="match status" value="1"/>
</dbReference>
<keyword evidence="14" id="KW-0732">Signal</keyword>
<comment type="subcellular location">
    <subcellularLocation>
        <location evidence="2">Secreted</location>
    </subcellularLocation>
</comment>
<evidence type="ECO:0000256" key="6">
    <source>
        <dbReference type="ARBA" id="ARBA00022651"/>
    </source>
</evidence>
<keyword evidence="7 12" id="KW-0378">Hydrolase</keyword>
<feature type="region of interest" description="Disordered" evidence="13">
    <location>
        <begin position="53"/>
        <end position="96"/>
    </location>
</feature>
<evidence type="ECO:0000256" key="13">
    <source>
        <dbReference type="SAM" id="MobiDB-lite"/>
    </source>
</evidence>
<gene>
    <name evidence="16" type="ORF">D0864_02089</name>
</gene>
<keyword evidence="9 12" id="KW-0326">Glycosidase</keyword>
<dbReference type="PANTHER" id="PTHR31490">
    <property type="entry name" value="GLYCOSYL HYDROLASE"/>
    <property type="match status" value="1"/>
</dbReference>
<feature type="signal peptide" evidence="14">
    <location>
        <begin position="1"/>
        <end position="18"/>
    </location>
</feature>
<evidence type="ECO:0000256" key="9">
    <source>
        <dbReference type="ARBA" id="ARBA00023295"/>
    </source>
</evidence>
<dbReference type="InterPro" id="IPR017853">
    <property type="entry name" value="GH"/>
</dbReference>
<evidence type="ECO:0000256" key="4">
    <source>
        <dbReference type="ARBA" id="ARBA00007495"/>
    </source>
</evidence>
<comment type="catalytic activity">
    <reaction evidence="1 12">
        <text>Endohydrolysis of (1-&gt;4)-beta-D-xylosidic linkages in xylans.</text>
        <dbReference type="EC" id="3.2.1.8"/>
    </reaction>
</comment>
<evidence type="ECO:0000256" key="1">
    <source>
        <dbReference type="ARBA" id="ARBA00000681"/>
    </source>
</evidence>
<evidence type="ECO:0000259" key="15">
    <source>
        <dbReference type="PROSITE" id="PS51760"/>
    </source>
</evidence>
<evidence type="ECO:0000256" key="11">
    <source>
        <dbReference type="PROSITE-ProRule" id="PRU10061"/>
    </source>
</evidence>
<keyword evidence="5" id="KW-0964">Secreted</keyword>
<dbReference type="Pfam" id="PF00331">
    <property type="entry name" value="Glyco_hydro_10"/>
    <property type="match status" value="1"/>
</dbReference>
<feature type="active site" description="Nucleophile" evidence="11">
    <location>
        <position position="370"/>
    </location>
</feature>
<dbReference type="EC" id="3.2.1.8" evidence="12"/>
<feature type="domain" description="GH10" evidence="15">
    <location>
        <begin position="98"/>
        <end position="454"/>
    </location>
</feature>
<feature type="chain" id="PRO_5017939564" description="Beta-xylanase" evidence="14">
    <location>
        <begin position="19"/>
        <end position="466"/>
    </location>
</feature>
<organism evidence="16 17">
    <name type="scientific">Hortaea werneckii</name>
    <name type="common">Black yeast</name>
    <name type="synonym">Cladosporium werneckii</name>
    <dbReference type="NCBI Taxonomy" id="91943"/>
    <lineage>
        <taxon>Eukaryota</taxon>
        <taxon>Fungi</taxon>
        <taxon>Dikarya</taxon>
        <taxon>Ascomycota</taxon>
        <taxon>Pezizomycotina</taxon>
        <taxon>Dothideomycetes</taxon>
        <taxon>Dothideomycetidae</taxon>
        <taxon>Mycosphaerellales</taxon>
        <taxon>Teratosphaeriaceae</taxon>
        <taxon>Hortaea</taxon>
    </lineage>
</organism>
<evidence type="ECO:0000256" key="8">
    <source>
        <dbReference type="ARBA" id="ARBA00023277"/>
    </source>
</evidence>
<evidence type="ECO:0000256" key="5">
    <source>
        <dbReference type="ARBA" id="ARBA00022525"/>
    </source>
</evidence>
<dbReference type="AlphaFoldDB" id="A0A3M7H1A5"/>
<accession>A0A3M7H1A5</accession>
<name>A0A3M7H1A5_HORWE</name>
<dbReference type="InterPro" id="IPR044846">
    <property type="entry name" value="GH10"/>
</dbReference>
<dbReference type="PROSITE" id="PS00591">
    <property type="entry name" value="GH10_1"/>
    <property type="match status" value="1"/>
</dbReference>
<evidence type="ECO:0000256" key="2">
    <source>
        <dbReference type="ARBA" id="ARBA00004613"/>
    </source>
</evidence>
<keyword evidence="6" id="KW-0858">Xylan degradation</keyword>
<evidence type="ECO:0000256" key="3">
    <source>
        <dbReference type="ARBA" id="ARBA00004851"/>
    </source>
</evidence>
<evidence type="ECO:0000313" key="16">
    <source>
        <dbReference type="EMBL" id="RMZ07046.1"/>
    </source>
</evidence>
<evidence type="ECO:0000256" key="10">
    <source>
        <dbReference type="ARBA" id="ARBA00023326"/>
    </source>
</evidence>
<comment type="similarity">
    <text evidence="4 12">Belongs to the glycosyl hydrolase 10 (cellulase F) family.</text>
</comment>
<dbReference type="GO" id="GO:0005576">
    <property type="term" value="C:extracellular region"/>
    <property type="evidence" value="ECO:0007669"/>
    <property type="project" value="UniProtKB-SubCell"/>
</dbReference>
<dbReference type="PRINTS" id="PR00134">
    <property type="entry name" value="GLHYDRLASE10"/>
</dbReference>
<comment type="pathway">
    <text evidence="3">Glycan degradation; xylan degradation.</text>
</comment>
<keyword evidence="10 12" id="KW-0624">Polysaccharide degradation</keyword>